<evidence type="ECO:0000256" key="2">
    <source>
        <dbReference type="ARBA" id="ARBA00023004"/>
    </source>
</evidence>
<protein>
    <submittedName>
        <fullName evidence="5">Putative glutaredoxin-related protein</fullName>
    </submittedName>
</protein>
<dbReference type="InterPro" id="IPR033658">
    <property type="entry name" value="GRX_PICOT-like"/>
</dbReference>
<dbReference type="Gene3D" id="3.40.30.10">
    <property type="entry name" value="Glutaredoxin"/>
    <property type="match status" value="3"/>
</dbReference>
<dbReference type="PROSITE" id="PS51354">
    <property type="entry name" value="GLUTAREDOXIN_2"/>
    <property type="match status" value="2"/>
</dbReference>
<evidence type="ECO:0000313" key="5">
    <source>
        <dbReference type="EMBL" id="MBY07829.1"/>
    </source>
</evidence>
<dbReference type="InterPro" id="IPR002109">
    <property type="entry name" value="Glutaredoxin"/>
</dbReference>
<dbReference type="PANTHER" id="PTHR10293">
    <property type="entry name" value="GLUTAREDOXIN FAMILY MEMBER"/>
    <property type="match status" value="1"/>
</dbReference>
<sequence>MDQLGKVLSKAELNAASSKNVDKLIVLYFRADWAPQCKQVDDLIPDLVQDKELSHAVFCRVEAEEAQELCAKFGIESVPTFVVLLKGDSVAKVEGVDMVNLVQKVKDLKIKLELSTPITATGQETMNKLKEITNRAQCVLLLEGTPEEPVGEHNRGAVEVLKRLQVPFSSFNVNGDPAFRDQLLSRIAAPAPVSYPLLFVNNILVGGIDKIKTLSQTGELEKLLPKTKSLTERLDELINAAPVMVFMKGTPESPCCGFSRTLVEIFRKTGVTYKSFNILADEEVRQGLKKHSNWPTYPQIYAKGSLVGGLDIIKELEEAGELKSTLQG</sequence>
<keyword evidence="3" id="KW-0411">Iron-sulfur</keyword>
<reference evidence="5" key="1">
    <citation type="submission" date="2018-03" db="EMBL/GenBank/DDBJ databases">
        <title>The relapsing fever spirochete Borrelia turicatae persists in the highly oxidative environment of its soft-bodied tick vector.</title>
        <authorList>
            <person name="Bourret T.J."/>
            <person name="Boyle W.K."/>
            <person name="Valenzuela J.G."/>
            <person name="Oliveira F."/>
            <person name="Lopez J.E."/>
        </authorList>
    </citation>
    <scope>NUCLEOTIDE SEQUENCE</scope>
    <source>
        <strain evidence="5">Kansas strain/isolate</strain>
        <tissue evidence="5">Salivary glands</tissue>
    </source>
</reference>
<dbReference type="GO" id="GO:0005829">
    <property type="term" value="C:cytosol"/>
    <property type="evidence" value="ECO:0007669"/>
    <property type="project" value="TreeGrafter"/>
</dbReference>
<dbReference type="AlphaFoldDB" id="A0A2R5LED4"/>
<dbReference type="GO" id="GO:0051536">
    <property type="term" value="F:iron-sulfur cluster binding"/>
    <property type="evidence" value="ECO:0007669"/>
    <property type="project" value="UniProtKB-KW"/>
</dbReference>
<dbReference type="GO" id="GO:0006879">
    <property type="term" value="P:intracellular iron ion homeostasis"/>
    <property type="evidence" value="ECO:0007669"/>
    <property type="project" value="TreeGrafter"/>
</dbReference>
<dbReference type="Pfam" id="PF00085">
    <property type="entry name" value="Thioredoxin"/>
    <property type="match status" value="1"/>
</dbReference>
<keyword evidence="2" id="KW-0408">Iron</keyword>
<dbReference type="NCBIfam" id="TIGR00365">
    <property type="entry name" value="Grx4 family monothiol glutaredoxin"/>
    <property type="match status" value="1"/>
</dbReference>
<dbReference type="InterPro" id="IPR013766">
    <property type="entry name" value="Thioredoxin_domain"/>
</dbReference>
<evidence type="ECO:0000256" key="1">
    <source>
        <dbReference type="ARBA" id="ARBA00022723"/>
    </source>
</evidence>
<proteinExistence type="predicted"/>
<dbReference type="SUPFAM" id="SSF52833">
    <property type="entry name" value="Thioredoxin-like"/>
    <property type="match status" value="3"/>
</dbReference>
<dbReference type="PROSITE" id="PS51352">
    <property type="entry name" value="THIOREDOXIN_2"/>
    <property type="match status" value="1"/>
</dbReference>
<dbReference type="CDD" id="cd03028">
    <property type="entry name" value="GRX_PICOT_like"/>
    <property type="match status" value="1"/>
</dbReference>
<dbReference type="InterPro" id="IPR036249">
    <property type="entry name" value="Thioredoxin-like_sf"/>
</dbReference>
<dbReference type="EMBL" id="GGLE01003703">
    <property type="protein sequence ID" value="MBY07829.1"/>
    <property type="molecule type" value="Transcribed_RNA"/>
</dbReference>
<keyword evidence="1" id="KW-0479">Metal-binding</keyword>
<feature type="domain" description="Thioredoxin" evidence="4">
    <location>
        <begin position="2"/>
        <end position="134"/>
    </location>
</feature>
<dbReference type="Pfam" id="PF00462">
    <property type="entry name" value="Glutaredoxin"/>
    <property type="match status" value="1"/>
</dbReference>
<dbReference type="InterPro" id="IPR004480">
    <property type="entry name" value="Monothiol_GRX-rel"/>
</dbReference>
<evidence type="ECO:0000259" key="4">
    <source>
        <dbReference type="PROSITE" id="PS51352"/>
    </source>
</evidence>
<name>A0A2R5LED4_9ACAR</name>
<dbReference type="GO" id="GO:0046872">
    <property type="term" value="F:metal ion binding"/>
    <property type="evidence" value="ECO:0007669"/>
    <property type="project" value="UniProtKB-KW"/>
</dbReference>
<dbReference type="GO" id="GO:0005634">
    <property type="term" value="C:nucleus"/>
    <property type="evidence" value="ECO:0007669"/>
    <property type="project" value="TreeGrafter"/>
</dbReference>
<dbReference type="PANTHER" id="PTHR10293:SF73">
    <property type="entry name" value="GLUTAREDOXIN-3"/>
    <property type="match status" value="1"/>
</dbReference>
<dbReference type="FunFam" id="3.40.30.10:FF:000012">
    <property type="entry name" value="Monothiol glutaredoxin"/>
    <property type="match status" value="1"/>
</dbReference>
<organism evidence="5">
    <name type="scientific">Ornithodoros turicata</name>
    <dbReference type="NCBI Taxonomy" id="34597"/>
    <lineage>
        <taxon>Eukaryota</taxon>
        <taxon>Metazoa</taxon>
        <taxon>Ecdysozoa</taxon>
        <taxon>Arthropoda</taxon>
        <taxon>Chelicerata</taxon>
        <taxon>Arachnida</taxon>
        <taxon>Acari</taxon>
        <taxon>Parasitiformes</taxon>
        <taxon>Ixodida</taxon>
        <taxon>Ixodoidea</taxon>
        <taxon>Argasidae</taxon>
        <taxon>Ornithodorinae</taxon>
        <taxon>Ornithodoros</taxon>
    </lineage>
</organism>
<accession>A0A2R5LED4</accession>
<evidence type="ECO:0000256" key="3">
    <source>
        <dbReference type="ARBA" id="ARBA00023014"/>
    </source>
</evidence>